<dbReference type="Gene3D" id="3.80.10.10">
    <property type="entry name" value="Ribonuclease Inhibitor"/>
    <property type="match status" value="1"/>
</dbReference>
<evidence type="ECO:0000313" key="2">
    <source>
        <dbReference type="EMBL" id="KAK9835313.1"/>
    </source>
</evidence>
<dbReference type="Proteomes" id="UP001445335">
    <property type="component" value="Unassembled WGS sequence"/>
</dbReference>
<keyword evidence="3" id="KW-1185">Reference proteome</keyword>
<organism evidence="2 3">
    <name type="scientific">Elliptochloris bilobata</name>
    <dbReference type="NCBI Taxonomy" id="381761"/>
    <lineage>
        <taxon>Eukaryota</taxon>
        <taxon>Viridiplantae</taxon>
        <taxon>Chlorophyta</taxon>
        <taxon>core chlorophytes</taxon>
        <taxon>Trebouxiophyceae</taxon>
        <taxon>Trebouxiophyceae incertae sedis</taxon>
        <taxon>Elliptochloris clade</taxon>
        <taxon>Elliptochloris</taxon>
    </lineage>
</organism>
<reference evidence="2 3" key="1">
    <citation type="journal article" date="2024" name="Nat. Commun.">
        <title>Phylogenomics reveals the evolutionary origins of lichenization in chlorophyte algae.</title>
        <authorList>
            <person name="Puginier C."/>
            <person name="Libourel C."/>
            <person name="Otte J."/>
            <person name="Skaloud P."/>
            <person name="Haon M."/>
            <person name="Grisel S."/>
            <person name="Petersen M."/>
            <person name="Berrin J.G."/>
            <person name="Delaux P.M."/>
            <person name="Dal Grande F."/>
            <person name="Keller J."/>
        </authorList>
    </citation>
    <scope>NUCLEOTIDE SEQUENCE [LARGE SCALE GENOMIC DNA]</scope>
    <source>
        <strain evidence="2 3">SAG 245.80</strain>
    </source>
</reference>
<sequence length="588" mass="64108">MPRCASGMDTVAPDVWPLVIGQLDSRSMCSLSASSKLGWLSSCQVGSLKVRLVANEQLYTRLASLVCFVSSRRKHWKVACLKLSIVEAEGYKMTLRDYREREGAILLVACVISACSTSLEALGLDIRFPASQRAAEGLLSSAASCQQLRHLSVKVKGAGFQSALPPGGYYVDWREPWPNLQSLRCTSRGEPDWRLARFHGERNLGAWMQSGDFPELRELYLDCNGLKYPYGNSLPRSVVRASLQGAVDVCAPLLASCTRLEVLHLQSRIKGHMQGWRGLGYSEWINISSTLIACLPANAHLRVLSLTRKMQGPVSTVVNQRVLQPALERLLGLTHLALLSDPVTGDDEMDHGAAAGLLEQVGGKLDLISLEVLVMTRRWARTGGFQLRCSSLRTLVLVMEEMEDRSAASVLSTADLVASVAALADGAPALRALQVVMHLIADWEEDIVGSHPLWRALEPLRSLASLTLGWITHGEPAPHVGERIAAVLDAAIAHLPSVTHLCVHTADEPLELQGLWQHQAGLRGVINAAGRLVKRGVLPSLRRLSVSDAMNYADAPLPRPDAAPRLLYGRRPVQRSSPTEQDGLSVFT</sequence>
<comment type="caution">
    <text evidence="2">The sequence shown here is derived from an EMBL/GenBank/DDBJ whole genome shotgun (WGS) entry which is preliminary data.</text>
</comment>
<dbReference type="EMBL" id="JALJOU010000028">
    <property type="protein sequence ID" value="KAK9835313.1"/>
    <property type="molecule type" value="Genomic_DNA"/>
</dbReference>
<gene>
    <name evidence="2" type="ORF">WJX81_001120</name>
</gene>
<name>A0AAW1RNM5_9CHLO</name>
<comment type="subcellular location">
    <subcellularLocation>
        <location evidence="1">Cytoplasm</location>
        <location evidence="1">Cytoskeleton</location>
        <location evidence="1">Cilium axoneme</location>
    </subcellularLocation>
</comment>
<accession>A0AAW1RNM5</accession>
<evidence type="ECO:0000256" key="1">
    <source>
        <dbReference type="ARBA" id="ARBA00004430"/>
    </source>
</evidence>
<dbReference type="AlphaFoldDB" id="A0AAW1RNM5"/>
<dbReference type="GO" id="GO:0005930">
    <property type="term" value="C:axoneme"/>
    <property type="evidence" value="ECO:0007669"/>
    <property type="project" value="UniProtKB-SubCell"/>
</dbReference>
<dbReference type="SUPFAM" id="SSF52047">
    <property type="entry name" value="RNI-like"/>
    <property type="match status" value="1"/>
</dbReference>
<evidence type="ECO:0000313" key="3">
    <source>
        <dbReference type="Proteomes" id="UP001445335"/>
    </source>
</evidence>
<protein>
    <submittedName>
        <fullName evidence="2">Uncharacterized protein</fullName>
    </submittedName>
</protein>
<dbReference type="InterPro" id="IPR032675">
    <property type="entry name" value="LRR_dom_sf"/>
</dbReference>
<proteinExistence type="predicted"/>